<evidence type="ECO:0000256" key="4">
    <source>
        <dbReference type="ARBA" id="ARBA00023136"/>
    </source>
</evidence>
<feature type="transmembrane region" description="Helical" evidence="5">
    <location>
        <begin position="636"/>
        <end position="653"/>
    </location>
</feature>
<dbReference type="AlphaFoldDB" id="A0A852TIP0"/>
<keyword evidence="4 5" id="KW-0472">Membrane</keyword>
<dbReference type="InterPro" id="IPR017501">
    <property type="entry name" value="Phage_infect_YhgE_C"/>
</dbReference>
<feature type="transmembrane region" description="Helical" evidence="5">
    <location>
        <begin position="518"/>
        <end position="543"/>
    </location>
</feature>
<protein>
    <submittedName>
        <fullName evidence="7">Membrane protein</fullName>
    </submittedName>
</protein>
<keyword evidence="3 5" id="KW-1133">Transmembrane helix</keyword>
<gene>
    <name evidence="7" type="ORF">F4694_003893</name>
</gene>
<dbReference type="GO" id="GO:0016020">
    <property type="term" value="C:membrane"/>
    <property type="evidence" value="ECO:0007669"/>
    <property type="project" value="UniProtKB-SubCell"/>
</dbReference>
<name>A0A852TIP0_9BACI</name>
<feature type="transmembrane region" description="Helical" evidence="5">
    <location>
        <begin position="480"/>
        <end position="497"/>
    </location>
</feature>
<reference evidence="8" key="1">
    <citation type="submission" date="2020-07" db="EMBL/GenBank/DDBJ databases">
        <authorList>
            <person name="Partida-Martinez L."/>
            <person name="Huntemann M."/>
            <person name="Clum A."/>
            <person name="Wang J."/>
            <person name="Palaniappan K."/>
            <person name="Ritter S."/>
            <person name="Chen I.-M."/>
            <person name="Stamatis D."/>
            <person name="Reddy T."/>
            <person name="O'Malley R."/>
            <person name="Daum C."/>
            <person name="Shapiro N."/>
            <person name="Ivanova N."/>
            <person name="Kyrpides N."/>
            <person name="Woyke T."/>
        </authorList>
    </citation>
    <scope>NUCLEOTIDE SEQUENCE [LARGE SCALE GENOMIC DNA]</scope>
    <source>
        <strain evidence="8">AT2.8</strain>
    </source>
</reference>
<feature type="transmembrane region" description="Helical" evidence="5">
    <location>
        <begin position="549"/>
        <end position="569"/>
    </location>
</feature>
<dbReference type="SUPFAM" id="SSF58104">
    <property type="entry name" value="Methyl-accepting chemotaxis protein (MCP) signaling domain"/>
    <property type="match status" value="1"/>
</dbReference>
<dbReference type="InterPro" id="IPR013525">
    <property type="entry name" value="ABC2_TM"/>
</dbReference>
<dbReference type="Pfam" id="PF12698">
    <property type="entry name" value="ABC2_membrane_3"/>
    <property type="match status" value="2"/>
</dbReference>
<dbReference type="PANTHER" id="PTHR43077:SF10">
    <property type="entry name" value="TRANSPORT PERMEASE PROTEIN"/>
    <property type="match status" value="1"/>
</dbReference>
<evidence type="ECO:0000313" key="8">
    <source>
        <dbReference type="Proteomes" id="UP000548423"/>
    </source>
</evidence>
<evidence type="ECO:0000256" key="2">
    <source>
        <dbReference type="ARBA" id="ARBA00022692"/>
    </source>
</evidence>
<dbReference type="InterPro" id="IPR051328">
    <property type="entry name" value="T7SS_ABC-Transporter"/>
</dbReference>
<dbReference type="GO" id="GO:0140359">
    <property type="term" value="F:ABC-type transporter activity"/>
    <property type="evidence" value="ECO:0007669"/>
    <property type="project" value="InterPro"/>
</dbReference>
<feature type="domain" description="ABC-2 type transporter transmembrane" evidence="6">
    <location>
        <begin position="471"/>
        <end position="651"/>
    </location>
</feature>
<dbReference type="NCBIfam" id="TIGR03061">
    <property type="entry name" value="pip_yhgE_Nterm"/>
    <property type="match status" value="1"/>
</dbReference>
<evidence type="ECO:0000256" key="1">
    <source>
        <dbReference type="ARBA" id="ARBA00004141"/>
    </source>
</evidence>
<accession>A0A852TIP0</accession>
<dbReference type="InterPro" id="IPR017500">
    <property type="entry name" value="Phage_infect_YhgE_N"/>
</dbReference>
<sequence>MRKILSIYTSDWKNIFSVPTVALLVVGLMLLPSAYAWFNIKSMWDPYGNTSGIIVAVANEDEGAVVKITNQKVNVGNETIENLKKNKKLGWVFVDQKEAIRGVKHGDYYAYLIIPKDFSKKITSILEANPEKPQIVFGVNEKINAVAPKIAATGATGVTAQISEAFIKTVGDAIFSAFYKAGVELEKDLPSIFSVENQIFELEKALPQIEEMGRKAIELEGKLPEIHEKGQQIIALEQRIPELDQVGQSILKVEASLPLVKDAGEQVLVMQERLNDISRTTAIINDVVTHITEIETQIKQAMDSVNEANQTGTNSEQLTPLYNELMNIHGIIQNTRMDLQQKVDQVTGGINTAADFVKDVFPTVEQKIHKAADFVRNDLPKLESDIREASDLVRTKLPAAEQAIHKAADFARNDLPGFEEKVRHAADRLRQFKGSVNIYDLIEYLKHDPNKESSFLAKPILLKTERIFPIPNYGSAMTPFYTMLALWVGGTLLVSSLRVDVEDVESQFKHYQIYFGRLLTFLTISILQAVIVSIGDLYIIDAYVADKLWFVLFSIFISIVFTIIIYTLCSVFGNIGKGLSIILLVLQISSSGATFPVSLTPAFFQALHPFMPFTYAVSILRETVGGMIKAVVIRDTLYLLIFVGISFLLALALKRPLGGWINRTAERAKSTKIVP</sequence>
<keyword evidence="2 5" id="KW-0812">Transmembrane</keyword>
<feature type="domain" description="ABC-2 type transporter transmembrane" evidence="6">
    <location>
        <begin position="49"/>
        <end position="164"/>
    </location>
</feature>
<proteinExistence type="predicted"/>
<comment type="subcellular location">
    <subcellularLocation>
        <location evidence="1">Membrane</location>
        <topology evidence="1">Multi-pass membrane protein</topology>
    </subcellularLocation>
</comment>
<dbReference type="PANTHER" id="PTHR43077">
    <property type="entry name" value="TRANSPORT PERMEASE YVFS-RELATED"/>
    <property type="match status" value="1"/>
</dbReference>
<feature type="transmembrane region" description="Helical" evidence="5">
    <location>
        <begin position="581"/>
        <end position="604"/>
    </location>
</feature>
<evidence type="ECO:0000256" key="3">
    <source>
        <dbReference type="ARBA" id="ARBA00022989"/>
    </source>
</evidence>
<evidence type="ECO:0000259" key="6">
    <source>
        <dbReference type="Pfam" id="PF12698"/>
    </source>
</evidence>
<organism evidence="7 8">
    <name type="scientific">Neobacillus niacini</name>
    <dbReference type="NCBI Taxonomy" id="86668"/>
    <lineage>
        <taxon>Bacteria</taxon>
        <taxon>Bacillati</taxon>
        <taxon>Bacillota</taxon>
        <taxon>Bacilli</taxon>
        <taxon>Bacillales</taxon>
        <taxon>Bacillaceae</taxon>
        <taxon>Neobacillus</taxon>
    </lineage>
</organism>
<comment type="caution">
    <text evidence="7">The sequence shown here is derived from an EMBL/GenBank/DDBJ whole genome shotgun (WGS) entry which is preliminary data.</text>
</comment>
<reference evidence="8" key="2">
    <citation type="submission" date="2020-08" db="EMBL/GenBank/DDBJ databases">
        <title>The Agave Microbiome: Exploring the role of microbial communities in plant adaptations to desert environments.</title>
        <authorList>
            <person name="Partida-Martinez L.P."/>
        </authorList>
    </citation>
    <scope>NUCLEOTIDE SEQUENCE [LARGE SCALE GENOMIC DNA]</scope>
    <source>
        <strain evidence="8">AT2.8</strain>
    </source>
</reference>
<dbReference type="EMBL" id="JACCBX010000008">
    <property type="protein sequence ID" value="NYE07108.1"/>
    <property type="molecule type" value="Genomic_DNA"/>
</dbReference>
<dbReference type="Proteomes" id="UP000548423">
    <property type="component" value="Unassembled WGS sequence"/>
</dbReference>
<dbReference type="NCBIfam" id="TIGR03062">
    <property type="entry name" value="pip_yhgE_Cterm"/>
    <property type="match status" value="1"/>
</dbReference>
<dbReference type="Gene3D" id="3.40.1710.10">
    <property type="entry name" value="abc type-2 transporter like domain"/>
    <property type="match status" value="1"/>
</dbReference>
<evidence type="ECO:0000313" key="7">
    <source>
        <dbReference type="EMBL" id="NYE07108.1"/>
    </source>
</evidence>
<evidence type="ECO:0000256" key="5">
    <source>
        <dbReference type="SAM" id="Phobius"/>
    </source>
</evidence>